<dbReference type="Gene3D" id="1.25.40.990">
    <property type="match status" value="1"/>
</dbReference>
<feature type="domain" description="CSN8/PSMD8/EIF3K" evidence="1">
    <location>
        <begin position="68"/>
        <end position="201"/>
    </location>
</feature>
<comment type="caution">
    <text evidence="2">The sequence shown here is derived from an EMBL/GenBank/DDBJ whole genome shotgun (WGS) entry which is preliminary data.</text>
</comment>
<reference evidence="2" key="1">
    <citation type="submission" date="2022-01" db="EMBL/GenBank/DDBJ databases">
        <title>Comparative genomics reveals a dynamic genome evolution in the ectomycorrhizal milk-cap (Lactarius) mushrooms.</title>
        <authorList>
            <consortium name="DOE Joint Genome Institute"/>
            <person name="Lebreton A."/>
            <person name="Tang N."/>
            <person name="Kuo A."/>
            <person name="LaButti K."/>
            <person name="Drula E."/>
            <person name="Barry K."/>
            <person name="Clum A."/>
            <person name="Lipzen A."/>
            <person name="Mousain D."/>
            <person name="Ng V."/>
            <person name="Wang R."/>
            <person name="Wang X."/>
            <person name="Dai Y."/>
            <person name="Henrissat B."/>
            <person name="Grigoriev I.V."/>
            <person name="Guerin-Laguette A."/>
            <person name="Yu F."/>
            <person name="Martin F.M."/>
        </authorList>
    </citation>
    <scope>NUCLEOTIDE SEQUENCE</scope>
    <source>
        <strain evidence="2">QP</strain>
    </source>
</reference>
<evidence type="ECO:0000259" key="1">
    <source>
        <dbReference type="Pfam" id="PF10075"/>
    </source>
</evidence>
<accession>A0AAD4LS42</accession>
<dbReference type="Proteomes" id="UP001201163">
    <property type="component" value="Unassembled WGS sequence"/>
</dbReference>
<sequence length="233" mass="25476">MDNNSSPQQTVLARESPQVVSELPTLGGIIAALQAKGDYYGLIQAAERADLVAHDDHLTRLLIAVPLVLSYLIVNDLPSAKFALLRIPDAVASVPLAQATLKLFASVWERRYENIFSRGEALSNLARRADHLQEDLAELIAGLVGTFIESFRQRTFVLVSKAYTTIPLSLAQVYLGLQSDHLLRVTSSEGWHFDAPSQILTPVRIARGTEPSPASSTLLMFEGVTDNVARLET</sequence>
<proteinExistence type="predicted"/>
<evidence type="ECO:0000313" key="3">
    <source>
        <dbReference type="Proteomes" id="UP001201163"/>
    </source>
</evidence>
<protein>
    <submittedName>
        <fullName evidence="2">COP9 signalosome</fullName>
    </submittedName>
</protein>
<dbReference type="EMBL" id="JAKELL010000001">
    <property type="protein sequence ID" value="KAH9001532.1"/>
    <property type="molecule type" value="Genomic_DNA"/>
</dbReference>
<dbReference type="AlphaFoldDB" id="A0AAD4LS42"/>
<dbReference type="InterPro" id="IPR033464">
    <property type="entry name" value="CSN8_PSD8_EIF3K"/>
</dbReference>
<organism evidence="2 3">
    <name type="scientific">Lactarius akahatsu</name>
    <dbReference type="NCBI Taxonomy" id="416441"/>
    <lineage>
        <taxon>Eukaryota</taxon>
        <taxon>Fungi</taxon>
        <taxon>Dikarya</taxon>
        <taxon>Basidiomycota</taxon>
        <taxon>Agaricomycotina</taxon>
        <taxon>Agaricomycetes</taxon>
        <taxon>Russulales</taxon>
        <taxon>Russulaceae</taxon>
        <taxon>Lactarius</taxon>
    </lineage>
</organism>
<evidence type="ECO:0000313" key="2">
    <source>
        <dbReference type="EMBL" id="KAH9001532.1"/>
    </source>
</evidence>
<gene>
    <name evidence="2" type="ORF">EDB92DRAFT_1812302</name>
</gene>
<keyword evidence="3" id="KW-1185">Reference proteome</keyword>
<name>A0AAD4LS42_9AGAM</name>
<dbReference type="Pfam" id="PF10075">
    <property type="entry name" value="CSN8_PSD8_EIF3K"/>
    <property type="match status" value="1"/>
</dbReference>